<feature type="compositionally biased region" description="Polar residues" evidence="1">
    <location>
        <begin position="127"/>
        <end position="142"/>
    </location>
</feature>
<keyword evidence="3" id="KW-1185">Reference proteome</keyword>
<feature type="compositionally biased region" description="Basic residues" evidence="1">
    <location>
        <begin position="93"/>
        <end position="106"/>
    </location>
</feature>
<gene>
    <name evidence="2" type="ORF">TWF481_003498</name>
</gene>
<dbReference type="AlphaFoldDB" id="A0AAV9VRP2"/>
<dbReference type="Proteomes" id="UP001370758">
    <property type="component" value="Unassembled WGS sequence"/>
</dbReference>
<dbReference type="Pfam" id="PF08555">
    <property type="entry name" value="FAM32A"/>
    <property type="match status" value="1"/>
</dbReference>
<dbReference type="PANTHER" id="PTHR13282:SF6">
    <property type="entry name" value="PROTEIN FAM32A"/>
    <property type="match status" value="1"/>
</dbReference>
<dbReference type="InterPro" id="IPR013865">
    <property type="entry name" value="FAM32A"/>
</dbReference>
<comment type="caution">
    <text evidence="2">The sequence shown here is derived from an EMBL/GenBank/DDBJ whole genome shotgun (WGS) entry which is preliminary data.</text>
</comment>
<evidence type="ECO:0000313" key="2">
    <source>
        <dbReference type="EMBL" id="KAK6495482.1"/>
    </source>
</evidence>
<dbReference type="EMBL" id="JAVHJL010000013">
    <property type="protein sequence ID" value="KAK6495482.1"/>
    <property type="molecule type" value="Genomic_DNA"/>
</dbReference>
<accession>A0AAV9VRP2</accession>
<name>A0AAV9VRP2_9PEZI</name>
<reference evidence="2 3" key="1">
    <citation type="submission" date="2023-08" db="EMBL/GenBank/DDBJ databases">
        <authorList>
            <person name="Palmer J.M."/>
        </authorList>
    </citation>
    <scope>NUCLEOTIDE SEQUENCE [LARGE SCALE GENOMIC DNA]</scope>
    <source>
        <strain evidence="2 3">TWF481</strain>
    </source>
</reference>
<evidence type="ECO:0000313" key="3">
    <source>
        <dbReference type="Proteomes" id="UP001370758"/>
    </source>
</evidence>
<organism evidence="2 3">
    <name type="scientific">Arthrobotrys musiformis</name>
    <dbReference type="NCBI Taxonomy" id="47236"/>
    <lineage>
        <taxon>Eukaryota</taxon>
        <taxon>Fungi</taxon>
        <taxon>Dikarya</taxon>
        <taxon>Ascomycota</taxon>
        <taxon>Pezizomycotina</taxon>
        <taxon>Orbiliomycetes</taxon>
        <taxon>Orbiliales</taxon>
        <taxon>Orbiliaceae</taxon>
        <taxon>Arthrobotrys</taxon>
    </lineage>
</organism>
<proteinExistence type="predicted"/>
<evidence type="ECO:0000256" key="1">
    <source>
        <dbReference type="SAM" id="MobiDB-lite"/>
    </source>
</evidence>
<feature type="region of interest" description="Disordered" evidence="1">
    <location>
        <begin position="82"/>
        <end position="164"/>
    </location>
</feature>
<protein>
    <recommendedName>
        <fullName evidence="4">DUF1754-domain-containing protein</fullName>
    </recommendedName>
</protein>
<sequence>MAWCCWLGVVGAKRGGGWCLIMGVVVGGTTSPASLLVWSLPIDGSDSDLAQQPRPPTTIATSAAASTTLDFMAKDDYATAGGPLRLKGSGGVVKHKSRKPKTKSSKLPKSEDAADGLQQDPKEALENDSQLQGKPGTSTSTTRQEKTYQRKHKTEAERKFEEARKKKLDQLLLKDAAKSHKERVEEFNKYLANLSEHHDMPRIGPG</sequence>
<dbReference type="GO" id="GO:0005730">
    <property type="term" value="C:nucleolus"/>
    <property type="evidence" value="ECO:0007669"/>
    <property type="project" value="TreeGrafter"/>
</dbReference>
<feature type="compositionally biased region" description="Basic and acidic residues" evidence="1">
    <location>
        <begin position="143"/>
        <end position="164"/>
    </location>
</feature>
<dbReference type="PANTHER" id="PTHR13282">
    <property type="entry name" value="PROTEIN FAM32A"/>
    <property type="match status" value="1"/>
</dbReference>
<evidence type="ECO:0008006" key="4">
    <source>
        <dbReference type="Google" id="ProtNLM"/>
    </source>
</evidence>